<evidence type="ECO:0000256" key="1">
    <source>
        <dbReference type="ARBA" id="ARBA00004651"/>
    </source>
</evidence>
<feature type="transmembrane region" description="Helical" evidence="10">
    <location>
        <begin position="729"/>
        <end position="750"/>
    </location>
</feature>
<dbReference type="PROSITE" id="PS00211">
    <property type="entry name" value="ABC_TRANSPORTER_1"/>
    <property type="match status" value="2"/>
</dbReference>
<dbReference type="CDD" id="cd03216">
    <property type="entry name" value="ABC_Carb_Monos_I"/>
    <property type="match status" value="1"/>
</dbReference>
<evidence type="ECO:0000256" key="2">
    <source>
        <dbReference type="ARBA" id="ARBA00022448"/>
    </source>
</evidence>
<dbReference type="GO" id="GO:0016887">
    <property type="term" value="F:ATP hydrolysis activity"/>
    <property type="evidence" value="ECO:0007669"/>
    <property type="project" value="InterPro"/>
</dbReference>
<dbReference type="GO" id="GO:0005886">
    <property type="term" value="C:plasma membrane"/>
    <property type="evidence" value="ECO:0007669"/>
    <property type="project" value="UniProtKB-SubCell"/>
</dbReference>
<proteinExistence type="predicted"/>
<evidence type="ECO:0000259" key="11">
    <source>
        <dbReference type="PROSITE" id="PS50893"/>
    </source>
</evidence>
<dbReference type="PANTHER" id="PTHR43790:SF9">
    <property type="entry name" value="GALACTOFURANOSE TRANSPORTER ATP-BINDING PROTEIN YTFR"/>
    <property type="match status" value="1"/>
</dbReference>
<evidence type="ECO:0000313" key="13">
    <source>
        <dbReference type="Proteomes" id="UP001162834"/>
    </source>
</evidence>
<keyword evidence="6" id="KW-0547">Nucleotide-binding</keyword>
<feature type="domain" description="ABC transporter" evidence="11">
    <location>
        <begin position="53"/>
        <end position="287"/>
    </location>
</feature>
<evidence type="ECO:0000256" key="8">
    <source>
        <dbReference type="ARBA" id="ARBA00022989"/>
    </source>
</evidence>
<dbReference type="InterPro" id="IPR003439">
    <property type="entry name" value="ABC_transporter-like_ATP-bd"/>
</dbReference>
<feature type="transmembrane region" description="Helical" evidence="10">
    <location>
        <begin position="578"/>
        <end position="596"/>
    </location>
</feature>
<keyword evidence="13" id="KW-1185">Reference proteome</keyword>
<dbReference type="GO" id="GO:0022857">
    <property type="term" value="F:transmembrane transporter activity"/>
    <property type="evidence" value="ECO:0007669"/>
    <property type="project" value="InterPro"/>
</dbReference>
<evidence type="ECO:0000256" key="5">
    <source>
        <dbReference type="ARBA" id="ARBA00022737"/>
    </source>
</evidence>
<dbReference type="InterPro" id="IPR027417">
    <property type="entry name" value="P-loop_NTPase"/>
</dbReference>
<dbReference type="InterPro" id="IPR050107">
    <property type="entry name" value="ABC_carbohydrate_import_ATPase"/>
</dbReference>
<dbReference type="SMART" id="SM00382">
    <property type="entry name" value="AAA"/>
    <property type="match status" value="2"/>
</dbReference>
<keyword evidence="7 12" id="KW-0067">ATP-binding</keyword>
<evidence type="ECO:0000256" key="6">
    <source>
        <dbReference type="ARBA" id="ARBA00022741"/>
    </source>
</evidence>
<dbReference type="Proteomes" id="UP001162834">
    <property type="component" value="Chromosome"/>
</dbReference>
<accession>A0A9E6Y5M2</accession>
<dbReference type="InterPro" id="IPR001851">
    <property type="entry name" value="ABC_transp_permease"/>
</dbReference>
<dbReference type="Gene3D" id="3.40.50.300">
    <property type="entry name" value="P-loop containing nucleotide triphosphate hydrolases"/>
    <property type="match status" value="2"/>
</dbReference>
<name>A0A9E6Y5M2_9ACTN</name>
<keyword evidence="9 10" id="KW-0472">Membrane</keyword>
<dbReference type="PANTHER" id="PTHR43790">
    <property type="entry name" value="CARBOHYDRATE TRANSPORT ATP-BINDING PROTEIN MG119-RELATED"/>
    <property type="match status" value="1"/>
</dbReference>
<evidence type="ECO:0000256" key="3">
    <source>
        <dbReference type="ARBA" id="ARBA00022475"/>
    </source>
</evidence>
<feature type="transmembrane region" description="Helical" evidence="10">
    <location>
        <begin position="658"/>
        <end position="677"/>
    </location>
</feature>
<evidence type="ECO:0000256" key="9">
    <source>
        <dbReference type="ARBA" id="ARBA00023136"/>
    </source>
</evidence>
<dbReference type="KEGG" id="sbae:DSM104329_05409"/>
<feature type="transmembrane region" description="Helical" evidence="10">
    <location>
        <begin position="812"/>
        <end position="829"/>
    </location>
</feature>
<dbReference type="CDD" id="cd06579">
    <property type="entry name" value="TM_PBP1_transp_AraH_like"/>
    <property type="match status" value="1"/>
</dbReference>
<dbReference type="PROSITE" id="PS50893">
    <property type="entry name" value="ABC_TRANSPORTER_2"/>
    <property type="match status" value="2"/>
</dbReference>
<feature type="transmembrane region" description="Helical" evidence="10">
    <location>
        <begin position="836"/>
        <end position="857"/>
    </location>
</feature>
<dbReference type="Pfam" id="PF02653">
    <property type="entry name" value="BPD_transp_2"/>
    <property type="match status" value="1"/>
</dbReference>
<feature type="transmembrane region" description="Helical" evidence="10">
    <location>
        <begin position="689"/>
        <end position="709"/>
    </location>
</feature>
<dbReference type="AlphaFoldDB" id="A0A9E6Y5M2"/>
<feature type="transmembrane region" description="Helical" evidence="10">
    <location>
        <begin position="781"/>
        <end position="800"/>
    </location>
</feature>
<evidence type="ECO:0000256" key="4">
    <source>
        <dbReference type="ARBA" id="ARBA00022692"/>
    </source>
</evidence>
<organism evidence="12 13">
    <name type="scientific">Capillimicrobium parvum</name>
    <dbReference type="NCBI Taxonomy" id="2884022"/>
    <lineage>
        <taxon>Bacteria</taxon>
        <taxon>Bacillati</taxon>
        <taxon>Actinomycetota</taxon>
        <taxon>Thermoleophilia</taxon>
        <taxon>Solirubrobacterales</taxon>
        <taxon>Capillimicrobiaceae</taxon>
        <taxon>Capillimicrobium</taxon>
    </lineage>
</organism>
<keyword evidence="8 10" id="KW-1133">Transmembrane helix</keyword>
<feature type="transmembrane region" description="Helical" evidence="10">
    <location>
        <begin position="863"/>
        <end position="885"/>
    </location>
</feature>
<sequence length="907" mass="94666">MGRPARLTKQLVKPNAIPMKVSQESENLVSKTVPTGRPDAVASGPSTDARLPLVAKGISKSYGVVRALQQGDFELRRGEVHGLVGENGSGKSTLVGIVSGTVRPDTGTVEIDGSSCTRHTPWESQRHGALTVFQDGSVLTDLTVAQNLYLGTPVSQRPAYRRVDQWASERVRDFGLDRIPVTALADTLSPGDRQLLEIARALMAKPAVLLLDEATSALDAAGVAIALDLMSRAAADGCGVVFVTHRLSEVFRVADRISVLRDGIWQGTYGRDEVDTNRLVELMAGTSVDVEFPDRARPDEIGEPLLAASELRGIGYGPVDLAIRAGEIVGIAGADDNGQLELLRGLAAIDVPDGRLDVKGSPVTSFGQSVGAGVALLSSDRRRESLFQSLAIRENLVVGVLGKLSTAGVLSWAKEKGQVRESVDTFGIRLGSAEDPITSLSGGNQQKVALGRVLATEPDVLLIDEPTQGVDVRSRIDIYHMLRDSAKRGLAVVLVSSDASELAGLCDRILVASRGVIVAELPGATATEERIVEAFAVESDRSGEDAAAVRTAAAETVVPEAAKPPGALRQLVRNHPEAMRLGLLVLMLVALGAYTQSRNDTFLTSASLYNVLLFALPLAAVAAAEFAVMFVGGIDVSVGALMGVTVALLSFIVTTTSLIGGLVVSILVAIGVGIVVGSVNATLVERVRISPVIATIATLGILQGIGLLLRPTAAGSISLDLTNGLTSKISFIPWPMVVLAVLFLIADRLLRSTGQGLRLRATGLNPQFAYRLGVNAPRLRSLSYVVCSILAAFAGILLAGQVGVGDSTVGNQYTLLAIAAPILGGASLLGGRGTFIGCMLGAILLAMAQTMPTTLGLGDGASFILTGALTLIALLIYTTGAAKAARTYGRTIVRKVMPSRRSSPAAG</sequence>
<dbReference type="InterPro" id="IPR017871">
    <property type="entry name" value="ABC_transporter-like_CS"/>
</dbReference>
<reference evidence="12" key="1">
    <citation type="journal article" date="2022" name="Int. J. Syst. Evol. Microbiol.">
        <title>Pseudomonas aegrilactucae sp. nov. and Pseudomonas morbosilactucae sp. nov., pathogens causing bacterial rot of lettuce in Japan.</title>
        <authorList>
            <person name="Sawada H."/>
            <person name="Fujikawa T."/>
            <person name="Satou M."/>
        </authorList>
    </citation>
    <scope>NUCLEOTIDE SEQUENCE</scope>
    <source>
        <strain evidence="12">0166_1</strain>
    </source>
</reference>
<dbReference type="GO" id="GO:0005524">
    <property type="term" value="F:ATP binding"/>
    <property type="evidence" value="ECO:0007669"/>
    <property type="project" value="UniProtKB-KW"/>
</dbReference>
<evidence type="ECO:0000256" key="10">
    <source>
        <dbReference type="SAM" id="Phobius"/>
    </source>
</evidence>
<dbReference type="SUPFAM" id="SSF52540">
    <property type="entry name" value="P-loop containing nucleoside triphosphate hydrolases"/>
    <property type="match status" value="2"/>
</dbReference>
<evidence type="ECO:0000313" key="12">
    <source>
        <dbReference type="EMBL" id="UGS38977.1"/>
    </source>
</evidence>
<dbReference type="EMBL" id="CP087164">
    <property type="protein sequence ID" value="UGS38977.1"/>
    <property type="molecule type" value="Genomic_DNA"/>
</dbReference>
<feature type="domain" description="ABC transporter" evidence="11">
    <location>
        <begin position="296"/>
        <end position="539"/>
    </location>
</feature>
<evidence type="ECO:0000256" key="7">
    <source>
        <dbReference type="ARBA" id="ARBA00022840"/>
    </source>
</evidence>
<keyword evidence="2" id="KW-0813">Transport</keyword>
<dbReference type="Pfam" id="PF00005">
    <property type="entry name" value="ABC_tran"/>
    <property type="match status" value="2"/>
</dbReference>
<keyword evidence="5" id="KW-0677">Repeat</keyword>
<gene>
    <name evidence="12" type="primary">btuD_10</name>
    <name evidence="12" type="ORF">DSM104329_05409</name>
</gene>
<dbReference type="InterPro" id="IPR003593">
    <property type="entry name" value="AAA+_ATPase"/>
</dbReference>
<dbReference type="SUPFAM" id="SSF103473">
    <property type="entry name" value="MFS general substrate transporter"/>
    <property type="match status" value="1"/>
</dbReference>
<protein>
    <submittedName>
        <fullName evidence="12">Vitamin B12 import ATP-binding protein BtuD</fullName>
    </submittedName>
</protein>
<keyword evidence="3" id="KW-1003">Cell membrane</keyword>
<comment type="subcellular location">
    <subcellularLocation>
        <location evidence="1">Cell membrane</location>
        <topology evidence="1">Multi-pass membrane protein</topology>
    </subcellularLocation>
</comment>
<keyword evidence="4 10" id="KW-0812">Transmembrane</keyword>
<dbReference type="InterPro" id="IPR036259">
    <property type="entry name" value="MFS_trans_sf"/>
</dbReference>
<feature type="transmembrane region" description="Helical" evidence="10">
    <location>
        <begin position="602"/>
        <end position="623"/>
    </location>
</feature>
<dbReference type="CDD" id="cd03215">
    <property type="entry name" value="ABC_Carb_Monos_II"/>
    <property type="match status" value="1"/>
</dbReference>